<name>A0AAV9HH64_9PEZI</name>
<dbReference type="PROSITE" id="PS51462">
    <property type="entry name" value="NUDIX"/>
    <property type="match status" value="1"/>
</dbReference>
<reference evidence="2" key="2">
    <citation type="submission" date="2023-06" db="EMBL/GenBank/DDBJ databases">
        <authorList>
            <consortium name="Lawrence Berkeley National Laboratory"/>
            <person name="Mondo S.J."/>
            <person name="Hensen N."/>
            <person name="Bonometti L."/>
            <person name="Westerberg I."/>
            <person name="Brannstrom I.O."/>
            <person name="Guillou S."/>
            <person name="Cros-Aarteil S."/>
            <person name="Calhoun S."/>
            <person name="Haridas S."/>
            <person name="Kuo A."/>
            <person name="Pangilinan J."/>
            <person name="Riley R."/>
            <person name="Labutti K."/>
            <person name="Andreopoulos B."/>
            <person name="Lipzen A."/>
            <person name="Chen C."/>
            <person name="Yanf M."/>
            <person name="Daum C."/>
            <person name="Ng V."/>
            <person name="Clum A."/>
            <person name="Steindorff A."/>
            <person name="Ohm R."/>
            <person name="Martin F."/>
            <person name="Silar P."/>
            <person name="Natvig D."/>
            <person name="Lalanne C."/>
            <person name="Gautier V."/>
            <person name="Ament-Velasquez S.L."/>
            <person name="Kruys A."/>
            <person name="Hutchinson M.I."/>
            <person name="Powell A.J."/>
            <person name="Barry K."/>
            <person name="Miller A.N."/>
            <person name="Grigoriev I.V."/>
            <person name="Debuchy R."/>
            <person name="Gladieux P."/>
            <person name="Thoren M.H."/>
            <person name="Johannesson H."/>
        </authorList>
    </citation>
    <scope>NUCLEOTIDE SEQUENCE</scope>
    <source>
        <strain evidence="2">PSN324</strain>
    </source>
</reference>
<sequence>MAELPASNFDHDSSVQDFAMSKASYLAAHPEASFGYIATSSLVVHTRIPFVPRILLIQRAADDEDPNLWEGPGGACDDEDETILHAAARELREEAGLEVAHVSGVVGEPWFFTLDDGKKVCQFTFAVKVKGDNGTTDLNVVLDPREHQRFVWASESEVKAKKVGDVELVFTSETVERNVLAAFNYDRE</sequence>
<dbReference type="Proteomes" id="UP001321749">
    <property type="component" value="Unassembled WGS sequence"/>
</dbReference>
<keyword evidence="3" id="KW-1185">Reference proteome</keyword>
<dbReference type="CDD" id="cd02883">
    <property type="entry name" value="NUDIX_Hydrolase"/>
    <property type="match status" value="1"/>
</dbReference>
<dbReference type="InterPro" id="IPR015797">
    <property type="entry name" value="NUDIX_hydrolase-like_dom_sf"/>
</dbReference>
<evidence type="ECO:0000259" key="1">
    <source>
        <dbReference type="PROSITE" id="PS51462"/>
    </source>
</evidence>
<comment type="caution">
    <text evidence="2">The sequence shown here is derived from an EMBL/GenBank/DDBJ whole genome shotgun (WGS) entry which is preliminary data.</text>
</comment>
<dbReference type="AlphaFoldDB" id="A0AAV9HH64"/>
<protein>
    <submittedName>
        <fullName evidence="2">NUDIX domain-containing protein</fullName>
    </submittedName>
</protein>
<proteinExistence type="predicted"/>
<dbReference type="EMBL" id="MU865027">
    <property type="protein sequence ID" value="KAK4459803.1"/>
    <property type="molecule type" value="Genomic_DNA"/>
</dbReference>
<accession>A0AAV9HH64</accession>
<dbReference type="Pfam" id="PF00293">
    <property type="entry name" value="NUDIX"/>
    <property type="match status" value="1"/>
</dbReference>
<dbReference type="SUPFAM" id="SSF55811">
    <property type="entry name" value="Nudix"/>
    <property type="match status" value="1"/>
</dbReference>
<dbReference type="InterPro" id="IPR000086">
    <property type="entry name" value="NUDIX_hydrolase_dom"/>
</dbReference>
<dbReference type="PANTHER" id="PTHR43736:SF1">
    <property type="entry name" value="DIHYDRONEOPTERIN TRIPHOSPHATE DIPHOSPHATASE"/>
    <property type="match status" value="1"/>
</dbReference>
<reference evidence="2" key="1">
    <citation type="journal article" date="2023" name="Mol. Phylogenet. Evol.">
        <title>Genome-scale phylogeny and comparative genomics of the fungal order Sordariales.</title>
        <authorList>
            <person name="Hensen N."/>
            <person name="Bonometti L."/>
            <person name="Westerberg I."/>
            <person name="Brannstrom I.O."/>
            <person name="Guillou S."/>
            <person name="Cros-Aarteil S."/>
            <person name="Calhoun S."/>
            <person name="Haridas S."/>
            <person name="Kuo A."/>
            <person name="Mondo S."/>
            <person name="Pangilinan J."/>
            <person name="Riley R."/>
            <person name="LaButti K."/>
            <person name="Andreopoulos B."/>
            <person name="Lipzen A."/>
            <person name="Chen C."/>
            <person name="Yan M."/>
            <person name="Daum C."/>
            <person name="Ng V."/>
            <person name="Clum A."/>
            <person name="Steindorff A."/>
            <person name="Ohm R.A."/>
            <person name="Martin F."/>
            <person name="Silar P."/>
            <person name="Natvig D.O."/>
            <person name="Lalanne C."/>
            <person name="Gautier V."/>
            <person name="Ament-Velasquez S.L."/>
            <person name="Kruys A."/>
            <person name="Hutchinson M.I."/>
            <person name="Powell A.J."/>
            <person name="Barry K."/>
            <person name="Miller A.N."/>
            <person name="Grigoriev I.V."/>
            <person name="Debuchy R."/>
            <person name="Gladieux P."/>
            <person name="Hiltunen Thoren M."/>
            <person name="Johannesson H."/>
        </authorList>
    </citation>
    <scope>NUCLEOTIDE SEQUENCE</scope>
    <source>
        <strain evidence="2">PSN324</strain>
    </source>
</reference>
<feature type="domain" description="Nudix hydrolase" evidence="1">
    <location>
        <begin position="35"/>
        <end position="176"/>
    </location>
</feature>
<organism evidence="2 3">
    <name type="scientific">Cladorrhinum samala</name>
    <dbReference type="NCBI Taxonomy" id="585594"/>
    <lineage>
        <taxon>Eukaryota</taxon>
        <taxon>Fungi</taxon>
        <taxon>Dikarya</taxon>
        <taxon>Ascomycota</taxon>
        <taxon>Pezizomycotina</taxon>
        <taxon>Sordariomycetes</taxon>
        <taxon>Sordariomycetidae</taxon>
        <taxon>Sordariales</taxon>
        <taxon>Podosporaceae</taxon>
        <taxon>Cladorrhinum</taxon>
    </lineage>
</organism>
<evidence type="ECO:0000313" key="3">
    <source>
        <dbReference type="Proteomes" id="UP001321749"/>
    </source>
</evidence>
<evidence type="ECO:0000313" key="2">
    <source>
        <dbReference type="EMBL" id="KAK4459803.1"/>
    </source>
</evidence>
<dbReference type="PANTHER" id="PTHR43736">
    <property type="entry name" value="ADP-RIBOSE PYROPHOSPHATASE"/>
    <property type="match status" value="1"/>
</dbReference>
<dbReference type="Gene3D" id="3.90.79.10">
    <property type="entry name" value="Nucleoside Triphosphate Pyrophosphohydrolase"/>
    <property type="match status" value="1"/>
</dbReference>
<gene>
    <name evidence="2" type="ORF">QBC42DRAFT_273676</name>
</gene>